<dbReference type="Ensembl" id="ENSSTUT00000048844.1">
    <property type="protein sequence ID" value="ENSSTUP00000046823.1"/>
    <property type="gene ID" value="ENSSTUG00000019683.1"/>
</dbReference>
<dbReference type="PANTHER" id="PTHR31698:SF8">
    <property type="entry name" value="LYSOZYME G-RELATED"/>
    <property type="match status" value="1"/>
</dbReference>
<name>A0A673ZJ05_SALTR</name>
<reference evidence="1" key="2">
    <citation type="submission" date="2025-09" db="UniProtKB">
        <authorList>
            <consortium name="Ensembl"/>
        </authorList>
    </citation>
    <scope>IDENTIFICATION</scope>
</reference>
<protein>
    <recommendedName>
        <fullName evidence="3">Lysozyme g</fullName>
    </recommendedName>
</protein>
<dbReference type="GO" id="GO:0050830">
    <property type="term" value="P:defense response to Gram-positive bacterium"/>
    <property type="evidence" value="ECO:0007669"/>
    <property type="project" value="TreeGrafter"/>
</dbReference>
<reference evidence="1" key="1">
    <citation type="submission" date="2025-08" db="UniProtKB">
        <authorList>
            <consortium name="Ensembl"/>
        </authorList>
    </citation>
    <scope>IDENTIFICATION</scope>
</reference>
<evidence type="ECO:0000313" key="2">
    <source>
        <dbReference type="Proteomes" id="UP000472277"/>
    </source>
</evidence>
<dbReference type="GO" id="GO:0003796">
    <property type="term" value="F:lysozyme activity"/>
    <property type="evidence" value="ECO:0007669"/>
    <property type="project" value="TreeGrafter"/>
</dbReference>
<dbReference type="InParanoid" id="A0A673ZJ05"/>
<accession>A0A673ZJ05</accession>
<keyword evidence="2" id="KW-1185">Reference proteome</keyword>
<dbReference type="Proteomes" id="UP000472277">
    <property type="component" value="Chromosome 38"/>
</dbReference>
<dbReference type="GO" id="GO:0005576">
    <property type="term" value="C:extracellular region"/>
    <property type="evidence" value="ECO:0007669"/>
    <property type="project" value="TreeGrafter"/>
</dbReference>
<dbReference type="PANTHER" id="PTHR31698">
    <property type="entry name" value="LYSOZYME G FAMILY MEMBER"/>
    <property type="match status" value="1"/>
</dbReference>
<dbReference type="OMA" id="RAQYFTK"/>
<dbReference type="AlphaFoldDB" id="A0A673ZJ05"/>
<proteinExistence type="predicted"/>
<sequence length="178" mass="19972">MLRCVCYLNSVKNVFGLQSEVRLTLMNVSSAAEVTLGVSASHEMAERDRQKYGVDPAVLGGIISTESRGGTGLGIAQVDYGNAHGLMHGTVRNISTKAHRCWLDPIQMLRKKYPHWTKEQNLQYTFISLQYEQVDAKTTGGDYANDVVARAQYFTKAQLLKSHRLTDIPRKDNYILCF</sequence>
<evidence type="ECO:0008006" key="3">
    <source>
        <dbReference type="Google" id="ProtNLM"/>
    </source>
</evidence>
<evidence type="ECO:0000313" key="1">
    <source>
        <dbReference type="Ensembl" id="ENSSTUP00000046823.1"/>
    </source>
</evidence>
<dbReference type="GeneTree" id="ENSGT01010000229070"/>
<dbReference type="Gene3D" id="1.10.530.10">
    <property type="match status" value="1"/>
</dbReference>
<organism evidence="1 2">
    <name type="scientific">Salmo trutta</name>
    <name type="common">Brown trout</name>
    <dbReference type="NCBI Taxonomy" id="8032"/>
    <lineage>
        <taxon>Eukaryota</taxon>
        <taxon>Metazoa</taxon>
        <taxon>Chordata</taxon>
        <taxon>Craniata</taxon>
        <taxon>Vertebrata</taxon>
        <taxon>Euteleostomi</taxon>
        <taxon>Actinopterygii</taxon>
        <taxon>Neopterygii</taxon>
        <taxon>Teleostei</taxon>
        <taxon>Protacanthopterygii</taxon>
        <taxon>Salmoniformes</taxon>
        <taxon>Salmonidae</taxon>
        <taxon>Salmoninae</taxon>
        <taxon>Salmo</taxon>
    </lineage>
</organism>